<dbReference type="PANTHER" id="PTHR42783">
    <property type="entry name" value="GLUTAMATE SYNTHASE [NADPH] SMALL CHAIN"/>
    <property type="match status" value="1"/>
</dbReference>
<reference evidence="9" key="1">
    <citation type="journal article" date="2019" name="Int. J. Syst. Evol. Microbiol.">
        <title>The Global Catalogue of Microorganisms (GCM) 10K type strain sequencing project: providing services to taxonomists for standard genome sequencing and annotation.</title>
        <authorList>
            <consortium name="The Broad Institute Genomics Platform"/>
            <consortium name="The Broad Institute Genome Sequencing Center for Infectious Disease"/>
            <person name="Wu L."/>
            <person name="Ma J."/>
        </authorList>
    </citation>
    <scope>NUCLEOTIDE SEQUENCE [LARGE SCALE GENOMIC DNA]</scope>
    <source>
        <strain evidence="9">JCM 18326</strain>
    </source>
</reference>
<keyword evidence="2" id="KW-0479">Metal-binding</keyword>
<dbReference type="NCBIfam" id="TIGR01318">
    <property type="entry name" value="gltD_gamma_fam"/>
    <property type="match status" value="1"/>
</dbReference>
<dbReference type="Pfam" id="PF07992">
    <property type="entry name" value="Pyr_redox_2"/>
    <property type="match status" value="1"/>
</dbReference>
<proteinExistence type="predicted"/>
<dbReference type="InterPro" id="IPR028261">
    <property type="entry name" value="DPD_II"/>
</dbReference>
<dbReference type="EMBL" id="BAABJX010000062">
    <property type="protein sequence ID" value="GAA4849394.1"/>
    <property type="molecule type" value="Genomic_DNA"/>
</dbReference>
<dbReference type="InterPro" id="IPR006006">
    <property type="entry name" value="GltD-like"/>
</dbReference>
<name>A0ABP9DK06_9BACT</name>
<dbReference type="InterPro" id="IPR009051">
    <property type="entry name" value="Helical_ferredxn"/>
</dbReference>
<dbReference type="SUPFAM" id="SSF51971">
    <property type="entry name" value="Nucleotide-binding domain"/>
    <property type="match status" value="1"/>
</dbReference>
<evidence type="ECO:0000313" key="9">
    <source>
        <dbReference type="Proteomes" id="UP001500298"/>
    </source>
</evidence>
<keyword evidence="9" id="KW-1185">Reference proteome</keyword>
<protein>
    <submittedName>
        <fullName evidence="8">FAD-dependent oxidoreductase</fullName>
    </submittedName>
</protein>
<dbReference type="Proteomes" id="UP001500298">
    <property type="component" value="Unassembled WGS sequence"/>
</dbReference>
<keyword evidence="1" id="KW-0004">4Fe-4S</keyword>
<evidence type="ECO:0000256" key="3">
    <source>
        <dbReference type="ARBA" id="ARBA00023002"/>
    </source>
</evidence>
<feature type="domain" description="Dihydroprymidine dehydrogenase" evidence="7">
    <location>
        <begin position="20"/>
        <end position="132"/>
    </location>
</feature>
<dbReference type="Pfam" id="PF14691">
    <property type="entry name" value="Fer4_20"/>
    <property type="match status" value="1"/>
</dbReference>
<evidence type="ECO:0000256" key="2">
    <source>
        <dbReference type="ARBA" id="ARBA00022723"/>
    </source>
</evidence>
<gene>
    <name evidence="8" type="ORF">GCM10023331_37600</name>
</gene>
<dbReference type="PRINTS" id="PR00419">
    <property type="entry name" value="ADXRDTASE"/>
</dbReference>
<sequence>MYEFTKIERITPTLRPTNERIKNFKEINEIYSTEEARAQASRCVQCGNPYCSATGCPLGNFIPQWLKFMAEKDLEQAFRISNETSPFPEILGRICPHDRLCEGACTLNDGNEEHTIGAITIGSIEVAISEKGFRKGLTPEFADEMTDKTVAIIGSGPAGLSCATFLLRAGVKPVIYEKADKLGGLLTYGIPGFKLEKEAVERRIDILQQAGMEAYTNVEVGKDITLEELYEKHDAIFMGTGAMQGRQLDNEGYNSDNLFLAVPFLTNIQKKLEDTHFDKKYDVTGKSVLVIGGGDTAMDCVRTSIRQKAAEVTCVYRRDEENMPGSRKEVLAAKEEGVEFLFNTTPTKLLADQEGKVIGARFISTKMGEPDASGRSAVIELEGTDQEIFADIVILALGFSTERHQWLENFGVKCNKWGAVEVDENGMTSKPGVFAGGDNVRGADLVVTAALDGREAADGILAYIFDKEEELAL</sequence>
<dbReference type="PANTHER" id="PTHR42783:SF3">
    <property type="entry name" value="GLUTAMATE SYNTHASE [NADPH] SMALL CHAIN-RELATED"/>
    <property type="match status" value="1"/>
</dbReference>
<keyword evidence="4" id="KW-0408">Iron</keyword>
<keyword evidence="5" id="KW-0411">Iron-sulfur</keyword>
<dbReference type="RefSeq" id="WP_345374665.1">
    <property type="nucleotide sequence ID" value="NZ_BAABJX010000062.1"/>
</dbReference>
<keyword evidence="3" id="KW-0560">Oxidoreductase</keyword>
<evidence type="ECO:0000256" key="4">
    <source>
        <dbReference type="ARBA" id="ARBA00023004"/>
    </source>
</evidence>
<evidence type="ECO:0000259" key="6">
    <source>
        <dbReference type="Pfam" id="PF07992"/>
    </source>
</evidence>
<dbReference type="InterPro" id="IPR036188">
    <property type="entry name" value="FAD/NAD-bd_sf"/>
</dbReference>
<dbReference type="SUPFAM" id="SSF46548">
    <property type="entry name" value="alpha-helical ferredoxin"/>
    <property type="match status" value="1"/>
</dbReference>
<comment type="caution">
    <text evidence="8">The sequence shown here is derived from an EMBL/GenBank/DDBJ whole genome shotgun (WGS) entry which is preliminary data.</text>
</comment>
<evidence type="ECO:0000256" key="5">
    <source>
        <dbReference type="ARBA" id="ARBA00023014"/>
    </source>
</evidence>
<accession>A0ABP9DK06</accession>
<dbReference type="Gene3D" id="3.50.50.60">
    <property type="entry name" value="FAD/NAD(P)-binding domain"/>
    <property type="match status" value="2"/>
</dbReference>
<evidence type="ECO:0000256" key="1">
    <source>
        <dbReference type="ARBA" id="ARBA00022485"/>
    </source>
</evidence>
<feature type="domain" description="FAD/NAD(P)-binding" evidence="6">
    <location>
        <begin position="149"/>
        <end position="452"/>
    </location>
</feature>
<dbReference type="InterPro" id="IPR023753">
    <property type="entry name" value="FAD/NAD-binding_dom"/>
</dbReference>
<organism evidence="8 9">
    <name type="scientific">Algivirga pacifica</name>
    <dbReference type="NCBI Taxonomy" id="1162670"/>
    <lineage>
        <taxon>Bacteria</taxon>
        <taxon>Pseudomonadati</taxon>
        <taxon>Bacteroidota</taxon>
        <taxon>Cytophagia</taxon>
        <taxon>Cytophagales</taxon>
        <taxon>Flammeovirgaceae</taxon>
        <taxon>Algivirga</taxon>
    </lineage>
</organism>
<evidence type="ECO:0000313" key="8">
    <source>
        <dbReference type="EMBL" id="GAA4849394.1"/>
    </source>
</evidence>
<dbReference type="Gene3D" id="1.10.1060.10">
    <property type="entry name" value="Alpha-helical ferredoxin"/>
    <property type="match status" value="1"/>
</dbReference>
<evidence type="ECO:0000259" key="7">
    <source>
        <dbReference type="Pfam" id="PF14691"/>
    </source>
</evidence>